<keyword evidence="1" id="KW-0732">Signal</keyword>
<feature type="chain" id="PRO_5001456549" description="Peptidase M12B domain-containing protein" evidence="1">
    <location>
        <begin position="24"/>
        <end position="224"/>
    </location>
</feature>
<proteinExistence type="predicted"/>
<dbReference type="EMBL" id="AFOY02000019">
    <property type="protein sequence ID" value="EXF92230.1"/>
    <property type="molecule type" value="Genomic_DNA"/>
</dbReference>
<dbReference type="SUPFAM" id="SSF55486">
    <property type="entry name" value="Metalloproteases ('zincins'), catalytic domain"/>
    <property type="match status" value="1"/>
</dbReference>
<evidence type="ECO:0008006" key="4">
    <source>
        <dbReference type="Google" id="ProtNLM"/>
    </source>
</evidence>
<evidence type="ECO:0000256" key="1">
    <source>
        <dbReference type="SAM" id="SignalP"/>
    </source>
</evidence>
<dbReference type="InterPro" id="IPR024079">
    <property type="entry name" value="MetalloPept_cat_dom_sf"/>
</dbReference>
<comment type="caution">
    <text evidence="2">The sequence shown here is derived from an EMBL/GenBank/DDBJ whole genome shotgun (WGS) entry which is preliminary data.</text>
</comment>
<dbReference type="HOGENOM" id="CLU_1383099_0_0_6"/>
<sequence>MYASLKPIITFILALMINLSAHAVDTPDKLNDDPANPIRLFAIFHDDVPAAKRSSTYADHIRPFTAEFENITGRKIQVIFDRNRPPYTNFNYKSKDQSNMLEDWKKLAWEYKKLRHDRNEFPVSSNDRILLITNDFINGGPVFGGIGGIASEPGTAAIASLDIKQAIGHELGHTFNAVHEEGEVFYNGWWCETFMFEPLPLRSNCFVFSEGNRKRIKDYVDSRY</sequence>
<dbReference type="RefSeq" id="WP_019694321.1">
    <property type="nucleotide sequence ID" value="NZ_AFOY02000019.1"/>
</dbReference>
<dbReference type="OrthoDB" id="5951339at2"/>
<protein>
    <recommendedName>
        <fullName evidence="4">Peptidase M12B domain-containing protein</fullName>
    </recommendedName>
</protein>
<evidence type="ECO:0000313" key="3">
    <source>
        <dbReference type="Proteomes" id="UP000022611"/>
    </source>
</evidence>
<organism evidence="2 3">
    <name type="scientific">Pseudomonas fluorescens HK44</name>
    <dbReference type="NCBI Taxonomy" id="1042209"/>
    <lineage>
        <taxon>Bacteria</taxon>
        <taxon>Pseudomonadati</taxon>
        <taxon>Pseudomonadota</taxon>
        <taxon>Gammaproteobacteria</taxon>
        <taxon>Pseudomonadales</taxon>
        <taxon>Pseudomonadaceae</taxon>
        <taxon>Pseudomonas</taxon>
    </lineage>
</organism>
<gene>
    <name evidence="2" type="ORF">HK44_013310</name>
</gene>
<dbReference type="GO" id="GO:0008237">
    <property type="term" value="F:metallopeptidase activity"/>
    <property type="evidence" value="ECO:0007669"/>
    <property type="project" value="InterPro"/>
</dbReference>
<dbReference type="Gene3D" id="3.40.390.10">
    <property type="entry name" value="Collagenase (Catalytic Domain)"/>
    <property type="match status" value="1"/>
</dbReference>
<dbReference type="AlphaFoldDB" id="A0A010SGG3"/>
<dbReference type="PATRIC" id="fig|1042209.11.peg.5078"/>
<feature type="signal peptide" evidence="1">
    <location>
        <begin position="1"/>
        <end position="23"/>
    </location>
</feature>
<dbReference type="Proteomes" id="UP000022611">
    <property type="component" value="Unassembled WGS sequence"/>
</dbReference>
<reference evidence="2 3" key="1">
    <citation type="journal article" date="2011" name="J. Bacteriol.">
        <title>Draft genome sequence of the polycyclic aromatic hydrocarbon-degrading, genetically engineered bioluminescent bioreporter Pseudomonas fluorescens HK44.</title>
        <authorList>
            <person name="Chauhan A."/>
            <person name="Layton A.C."/>
            <person name="Williams D.E."/>
            <person name="Smartt A.E."/>
            <person name="Ripp S."/>
            <person name="Karpinets T.V."/>
            <person name="Brown S.D."/>
            <person name="Sayler G.S."/>
        </authorList>
    </citation>
    <scope>NUCLEOTIDE SEQUENCE [LARGE SCALE GENOMIC DNA]</scope>
    <source>
        <strain evidence="2 3">HK44</strain>
    </source>
</reference>
<accession>A0A010SGG3</accession>
<evidence type="ECO:0000313" key="2">
    <source>
        <dbReference type="EMBL" id="EXF92230.1"/>
    </source>
</evidence>
<name>A0A010SGG3_PSEFL</name>